<evidence type="ECO:0000256" key="4">
    <source>
        <dbReference type="ARBA" id="ARBA00022692"/>
    </source>
</evidence>
<dbReference type="Pfam" id="PF03773">
    <property type="entry name" value="ArsP_1"/>
    <property type="match status" value="1"/>
</dbReference>
<evidence type="ECO:0000256" key="3">
    <source>
        <dbReference type="ARBA" id="ARBA00022475"/>
    </source>
</evidence>
<dbReference type="InterPro" id="IPR005524">
    <property type="entry name" value="DUF318"/>
</dbReference>
<keyword evidence="3" id="KW-1003">Cell membrane</keyword>
<dbReference type="AlphaFoldDB" id="A0A285LZH5"/>
<keyword evidence="9" id="KW-1185">Reference proteome</keyword>
<organism evidence="8 9">
    <name type="scientific">Nocardia amikacinitolerans</name>
    <dbReference type="NCBI Taxonomy" id="756689"/>
    <lineage>
        <taxon>Bacteria</taxon>
        <taxon>Bacillati</taxon>
        <taxon>Actinomycetota</taxon>
        <taxon>Actinomycetes</taxon>
        <taxon>Mycobacteriales</taxon>
        <taxon>Nocardiaceae</taxon>
        <taxon>Nocardia</taxon>
    </lineage>
</organism>
<dbReference type="Proteomes" id="UP000219565">
    <property type="component" value="Unassembled WGS sequence"/>
</dbReference>
<dbReference type="EMBL" id="OBEG01000006">
    <property type="protein sequence ID" value="SNY88701.1"/>
    <property type="molecule type" value="Genomic_DNA"/>
</dbReference>
<feature type="transmembrane region" description="Helical" evidence="7">
    <location>
        <begin position="156"/>
        <end position="177"/>
    </location>
</feature>
<evidence type="ECO:0008006" key="10">
    <source>
        <dbReference type="Google" id="ProtNLM"/>
    </source>
</evidence>
<dbReference type="InterPro" id="IPR052923">
    <property type="entry name" value="UPF0718"/>
</dbReference>
<dbReference type="RefSeq" id="WP_097247521.1">
    <property type="nucleotide sequence ID" value="NZ_JAMTCW010000015.1"/>
</dbReference>
<keyword evidence="6 7" id="KW-0472">Membrane</keyword>
<protein>
    <recommendedName>
        <fullName evidence="10">Permease</fullName>
    </recommendedName>
</protein>
<feature type="transmembrane region" description="Helical" evidence="7">
    <location>
        <begin position="307"/>
        <end position="329"/>
    </location>
</feature>
<evidence type="ECO:0000256" key="5">
    <source>
        <dbReference type="ARBA" id="ARBA00022989"/>
    </source>
</evidence>
<evidence type="ECO:0000256" key="1">
    <source>
        <dbReference type="ARBA" id="ARBA00004651"/>
    </source>
</evidence>
<dbReference type="PANTHER" id="PTHR34184:SF4">
    <property type="entry name" value="UPF0718 PROTEIN YCGR"/>
    <property type="match status" value="1"/>
</dbReference>
<evidence type="ECO:0000256" key="2">
    <source>
        <dbReference type="ARBA" id="ARBA00006386"/>
    </source>
</evidence>
<dbReference type="PANTHER" id="PTHR34184">
    <property type="entry name" value="UPF0718 PROTEIN YCGR"/>
    <property type="match status" value="1"/>
</dbReference>
<comment type="subcellular location">
    <subcellularLocation>
        <location evidence="1">Cell membrane</location>
        <topology evidence="1">Multi-pass membrane protein</topology>
    </subcellularLocation>
</comment>
<gene>
    <name evidence="8" type="ORF">SAMN04244553_5685</name>
</gene>
<feature type="transmembrane region" description="Helical" evidence="7">
    <location>
        <begin position="126"/>
        <end position="149"/>
    </location>
</feature>
<dbReference type="OrthoDB" id="9810876at2"/>
<sequence>MLEHLPARRTRIRVSSTYVLAGLLVAGIVWQAQLASAIDARLRLQTALTMFVGVFVQAIPFLVLGVVVSGAIAAFVSPALLRKMLPRNETAAIGVGGLAGLALPGCECGVVPVARRLIDQGAPSSVALAFLLSAPAINPVVLIATAVAFPGEPGMVVARFAGSLATALVMGLLWSRFGSPTWMLPRGGPDHCVTGRTRAEVFAEAARHDLLQAGAFLVLGAATAAALHVLVPPQWFEHLATQMLLAIVVLAVLAVVLALCSEADAFVAASMSTLPLLPRLVFLVVGPAVDVKLFAMQAGAFGRRFALWFAPSTFAVAIVCATVAGYVFLGGAR</sequence>
<feature type="transmembrane region" description="Helical" evidence="7">
    <location>
        <begin position="276"/>
        <end position="295"/>
    </location>
</feature>
<feature type="transmembrane region" description="Helical" evidence="7">
    <location>
        <begin position="47"/>
        <end position="80"/>
    </location>
</feature>
<evidence type="ECO:0000313" key="8">
    <source>
        <dbReference type="EMBL" id="SNY88701.1"/>
    </source>
</evidence>
<comment type="similarity">
    <text evidence="2">Belongs to the UPF0718 family.</text>
</comment>
<accession>A0A285LZH5</accession>
<evidence type="ECO:0000256" key="6">
    <source>
        <dbReference type="ARBA" id="ARBA00023136"/>
    </source>
</evidence>
<dbReference type="GO" id="GO:0005886">
    <property type="term" value="C:plasma membrane"/>
    <property type="evidence" value="ECO:0007669"/>
    <property type="project" value="UniProtKB-SubCell"/>
</dbReference>
<feature type="transmembrane region" description="Helical" evidence="7">
    <location>
        <begin position="210"/>
        <end position="231"/>
    </location>
</feature>
<keyword evidence="5 7" id="KW-1133">Transmembrane helix</keyword>
<dbReference type="STRING" id="1379680.GCA_001612615_01931"/>
<proteinExistence type="inferred from homology"/>
<keyword evidence="4 7" id="KW-0812">Transmembrane</keyword>
<name>A0A285LZH5_9NOCA</name>
<evidence type="ECO:0000313" key="9">
    <source>
        <dbReference type="Proteomes" id="UP000219565"/>
    </source>
</evidence>
<reference evidence="8 9" key="1">
    <citation type="submission" date="2017-09" db="EMBL/GenBank/DDBJ databases">
        <authorList>
            <person name="Ehlers B."/>
            <person name="Leendertz F.H."/>
        </authorList>
    </citation>
    <scope>NUCLEOTIDE SEQUENCE [LARGE SCALE GENOMIC DNA]</scope>
    <source>
        <strain evidence="8 9">DSM 45537</strain>
    </source>
</reference>
<feature type="transmembrane region" description="Helical" evidence="7">
    <location>
        <begin position="243"/>
        <end position="270"/>
    </location>
</feature>
<evidence type="ECO:0000256" key="7">
    <source>
        <dbReference type="SAM" id="Phobius"/>
    </source>
</evidence>